<feature type="zinc finger region" description="TRAF-type" evidence="4">
    <location>
        <begin position="101"/>
        <end position="145"/>
    </location>
</feature>
<keyword evidence="3 4" id="KW-0862">Zinc</keyword>
<reference evidence="9 10" key="1">
    <citation type="journal article" date="2024" name="bioRxiv">
        <title>Comparative genomics of Cryptococcus and Kwoniella reveals pathogenesis evolution and contrasting karyotype dynamics via intercentromeric recombination or chromosome fusion.</title>
        <authorList>
            <person name="Coelho M.A."/>
            <person name="David-Palma M."/>
            <person name="Shea T."/>
            <person name="Bowers K."/>
            <person name="McGinley-Smith S."/>
            <person name="Mohammad A.W."/>
            <person name="Gnirke A."/>
            <person name="Yurkov A.M."/>
            <person name="Nowrousian M."/>
            <person name="Sun S."/>
            <person name="Cuomo C.A."/>
            <person name="Heitman J."/>
        </authorList>
    </citation>
    <scope>NUCLEOTIDE SEQUENCE [LARGE SCALE GENOMIC DNA]</scope>
    <source>
        <strain evidence="9 10">CBS 13917</strain>
    </source>
</reference>
<dbReference type="InterPro" id="IPR001841">
    <property type="entry name" value="Znf_RING"/>
</dbReference>
<evidence type="ECO:0000256" key="5">
    <source>
        <dbReference type="SAM" id="Coils"/>
    </source>
</evidence>
<evidence type="ECO:0000313" key="10">
    <source>
        <dbReference type="Proteomes" id="UP001388673"/>
    </source>
</evidence>
<dbReference type="PROSITE" id="PS50145">
    <property type="entry name" value="ZF_TRAF"/>
    <property type="match status" value="2"/>
</dbReference>
<evidence type="ECO:0000256" key="6">
    <source>
        <dbReference type="SAM" id="MobiDB-lite"/>
    </source>
</evidence>
<dbReference type="Gene3D" id="3.30.40.10">
    <property type="entry name" value="Zinc/RING finger domain, C3HC4 (zinc finger)"/>
    <property type="match status" value="3"/>
</dbReference>
<evidence type="ECO:0000259" key="7">
    <source>
        <dbReference type="PROSITE" id="PS50089"/>
    </source>
</evidence>
<dbReference type="GeneID" id="92181076"/>
<evidence type="ECO:0008006" key="11">
    <source>
        <dbReference type="Google" id="ProtNLM"/>
    </source>
</evidence>
<keyword evidence="1 4" id="KW-0479">Metal-binding</keyword>
<dbReference type="PROSITE" id="PS50089">
    <property type="entry name" value="ZF_RING_2"/>
    <property type="match status" value="1"/>
</dbReference>
<feature type="domain" description="RING-type" evidence="7">
    <location>
        <begin position="20"/>
        <end position="59"/>
    </location>
</feature>
<dbReference type="EMBL" id="JBCAWK010000007">
    <property type="protein sequence ID" value="KAK8853117.1"/>
    <property type="molecule type" value="Genomic_DNA"/>
</dbReference>
<dbReference type="AlphaFoldDB" id="A0AAW0YYB9"/>
<evidence type="ECO:0000259" key="8">
    <source>
        <dbReference type="PROSITE" id="PS50145"/>
    </source>
</evidence>
<organism evidence="9 10">
    <name type="scientific">Kwoniella newhampshirensis</name>
    <dbReference type="NCBI Taxonomy" id="1651941"/>
    <lineage>
        <taxon>Eukaryota</taxon>
        <taxon>Fungi</taxon>
        <taxon>Dikarya</taxon>
        <taxon>Basidiomycota</taxon>
        <taxon>Agaricomycotina</taxon>
        <taxon>Tremellomycetes</taxon>
        <taxon>Tremellales</taxon>
        <taxon>Cryptococcaceae</taxon>
        <taxon>Kwoniella</taxon>
    </lineage>
</organism>
<feature type="domain" description="TRAF-type" evidence="8">
    <location>
        <begin position="184"/>
        <end position="218"/>
    </location>
</feature>
<dbReference type="RefSeq" id="XP_066802303.1">
    <property type="nucleotide sequence ID" value="XM_066946924.1"/>
</dbReference>
<dbReference type="InterPro" id="IPR017907">
    <property type="entry name" value="Znf_RING_CS"/>
</dbReference>
<dbReference type="Pfam" id="PF13923">
    <property type="entry name" value="zf-C3HC4_2"/>
    <property type="match status" value="1"/>
</dbReference>
<keyword evidence="5" id="KW-0175">Coiled coil</keyword>
<dbReference type="SMART" id="SM00184">
    <property type="entry name" value="RING"/>
    <property type="match status" value="1"/>
</dbReference>
<evidence type="ECO:0000256" key="1">
    <source>
        <dbReference type="ARBA" id="ARBA00022723"/>
    </source>
</evidence>
<dbReference type="PANTHER" id="PTHR10131:SF94">
    <property type="entry name" value="TNF RECEPTOR-ASSOCIATED FACTOR 4"/>
    <property type="match status" value="1"/>
</dbReference>
<dbReference type="GO" id="GO:0008270">
    <property type="term" value="F:zinc ion binding"/>
    <property type="evidence" value="ECO:0007669"/>
    <property type="project" value="UniProtKB-KW"/>
</dbReference>
<comment type="caution">
    <text evidence="9">The sequence shown here is derived from an EMBL/GenBank/DDBJ whole genome shotgun (WGS) entry which is preliminary data.</text>
</comment>
<dbReference type="Proteomes" id="UP001388673">
    <property type="component" value="Unassembled WGS sequence"/>
</dbReference>
<sequence>MSHHEILYDHVEPLDAKLLCAICRSALVDPVTANSCKHTFCRACITTAVGVKGQCPIDRSVLSLGGWRDTEMLVKLMLVELKVRCAAEGCGQVMQRGLLLVHLRTCPKAIVTCQDGDCGLSMARYRLPHHRAYECFQRKMECKRCGTVLVFRDRQNHLQSNCKEETLTACSLCEESIDRDQSDHQWTCPRALVPCCHSARGCSAVIPRAELENHTGSCLFAKLSTFFELHDARLTSIFDTNRAHFKRLELQNRDLSQEIEILRDELEVARFEMRDWRSRSGRDEFTSRSTRIHHEVSPPPDDLAFPDTSSSPSFPTHPTAAILPYTRHATELASDSIMPGAFPLPAQPDPDSESNHQCRDWTASVLAGVPSDEAHVKIRRLQRAALGLAGCMDSMGRRNQVRSVTESMRVLEEVENLKAIVTTLRTLRETVVSTPHGPRSVSAQSSTSSLVTSSAVAIRAVRRGQSGAGLTDRAVGIPSEEEEEQEEGIPSPGRGGSRLSRANPINLMRQQGPRRLSGPRL</sequence>
<keyword evidence="2 4" id="KW-0863">Zinc-finger</keyword>
<evidence type="ECO:0000313" key="9">
    <source>
        <dbReference type="EMBL" id="KAK8853117.1"/>
    </source>
</evidence>
<dbReference type="InterPro" id="IPR013083">
    <property type="entry name" value="Znf_RING/FYVE/PHD"/>
</dbReference>
<feature type="domain" description="TRAF-type" evidence="8">
    <location>
        <begin position="101"/>
        <end position="145"/>
    </location>
</feature>
<proteinExistence type="predicted"/>
<accession>A0AAW0YYB9</accession>
<dbReference type="PROSITE" id="PS00518">
    <property type="entry name" value="ZF_RING_1"/>
    <property type="match status" value="1"/>
</dbReference>
<feature type="compositionally biased region" description="Basic and acidic residues" evidence="6">
    <location>
        <begin position="282"/>
        <end position="296"/>
    </location>
</feature>
<feature type="region of interest" description="Disordered" evidence="6">
    <location>
        <begin position="282"/>
        <end position="301"/>
    </location>
</feature>
<protein>
    <recommendedName>
        <fullName evidence="11">E3 ubiquitin-protein ligase NRDP1</fullName>
    </recommendedName>
</protein>
<dbReference type="SUPFAM" id="SSF57850">
    <property type="entry name" value="RING/U-box"/>
    <property type="match status" value="1"/>
</dbReference>
<feature type="region of interest" description="Disordered" evidence="6">
    <location>
        <begin position="467"/>
        <end position="521"/>
    </location>
</feature>
<name>A0AAW0YYB9_9TREE</name>
<dbReference type="KEGG" id="kne:92181076"/>
<dbReference type="InterPro" id="IPR001293">
    <property type="entry name" value="Znf_TRAF"/>
</dbReference>
<feature type="coiled-coil region" evidence="5">
    <location>
        <begin position="245"/>
        <end position="279"/>
    </location>
</feature>
<keyword evidence="10" id="KW-1185">Reference proteome</keyword>
<gene>
    <name evidence="9" type="ORF">IAR55_003818</name>
</gene>
<dbReference type="Pfam" id="PF02176">
    <property type="entry name" value="zf-TRAF"/>
    <property type="match status" value="1"/>
</dbReference>
<evidence type="ECO:0000256" key="4">
    <source>
        <dbReference type="PROSITE-ProRule" id="PRU00207"/>
    </source>
</evidence>
<evidence type="ECO:0000256" key="3">
    <source>
        <dbReference type="ARBA" id="ARBA00022833"/>
    </source>
</evidence>
<dbReference type="SUPFAM" id="SSF49599">
    <property type="entry name" value="TRAF domain-like"/>
    <property type="match status" value="2"/>
</dbReference>
<dbReference type="PANTHER" id="PTHR10131">
    <property type="entry name" value="TNF RECEPTOR ASSOCIATED FACTOR"/>
    <property type="match status" value="1"/>
</dbReference>
<evidence type="ECO:0000256" key="2">
    <source>
        <dbReference type="ARBA" id="ARBA00022771"/>
    </source>
</evidence>
<feature type="zinc finger region" description="TRAF-type" evidence="4">
    <location>
        <begin position="184"/>
        <end position="218"/>
    </location>
</feature>